<dbReference type="Proteomes" id="UP000239648">
    <property type="component" value="Unassembled WGS sequence"/>
</dbReference>
<feature type="binding site" evidence="16">
    <location>
        <position position="91"/>
    </location>
    <ligand>
        <name>substrate</name>
    </ligand>
</feature>
<keyword evidence="20" id="KW-1185">Reference proteome</keyword>
<comment type="cofactor">
    <cofactor evidence="16">
        <name>NH4(+)</name>
        <dbReference type="ChEBI" id="CHEBI:28938"/>
    </cofactor>
    <cofactor evidence="16">
        <name>K(+)</name>
        <dbReference type="ChEBI" id="CHEBI:29103"/>
    </cofactor>
    <text evidence="16">A monovalent cation. Ammonium or potassium.</text>
</comment>
<feature type="binding site" evidence="16">
    <location>
        <position position="120"/>
    </location>
    <ligand>
        <name>K(+)</name>
        <dbReference type="ChEBI" id="CHEBI:29103"/>
    </ligand>
</feature>
<dbReference type="PANTHER" id="PTHR34265:SF1">
    <property type="entry name" value="TYPE III PANTOTHENATE KINASE"/>
    <property type="match status" value="1"/>
</dbReference>
<evidence type="ECO:0000256" key="15">
    <source>
        <dbReference type="ARBA" id="ARBA00040883"/>
    </source>
</evidence>
<evidence type="ECO:0000256" key="13">
    <source>
        <dbReference type="ARBA" id="ARBA00022993"/>
    </source>
</evidence>
<comment type="cofactor">
    <cofactor evidence="2">
        <name>K(+)</name>
        <dbReference type="ChEBI" id="CHEBI:29103"/>
    </cofactor>
</comment>
<dbReference type="NCBIfam" id="TIGR00671">
    <property type="entry name" value="baf"/>
    <property type="match status" value="1"/>
</dbReference>
<gene>
    <name evidence="16" type="primary">coaX</name>
    <name evidence="18" type="ORF">B0H24_10223</name>
    <name evidence="17" type="ORF">BY455_109125</name>
</gene>
<evidence type="ECO:0000313" key="19">
    <source>
        <dbReference type="Proteomes" id="UP000239446"/>
    </source>
</evidence>
<accession>A0A2S6G475</accession>
<dbReference type="GO" id="GO:0005524">
    <property type="term" value="F:ATP binding"/>
    <property type="evidence" value="ECO:0007669"/>
    <property type="project" value="UniProtKB-UniRule"/>
</dbReference>
<evidence type="ECO:0000256" key="7">
    <source>
        <dbReference type="ARBA" id="ARBA00022490"/>
    </source>
</evidence>
<evidence type="ECO:0000256" key="5">
    <source>
        <dbReference type="ARBA" id="ARBA00011738"/>
    </source>
</evidence>
<dbReference type="CDD" id="cd24015">
    <property type="entry name" value="ASKHA_NBD_PanK-III"/>
    <property type="match status" value="1"/>
</dbReference>
<dbReference type="GO" id="GO:0046872">
    <property type="term" value="F:metal ion binding"/>
    <property type="evidence" value="ECO:0007669"/>
    <property type="project" value="UniProtKB-KW"/>
</dbReference>
<dbReference type="InterPro" id="IPR043129">
    <property type="entry name" value="ATPase_NBD"/>
</dbReference>
<comment type="pathway">
    <text evidence="4 16">Cofactor biosynthesis; coenzyme A biosynthesis; CoA from (R)-pantothenate: step 1/5.</text>
</comment>
<dbReference type="GO" id="GO:0004594">
    <property type="term" value="F:pantothenate kinase activity"/>
    <property type="evidence" value="ECO:0007669"/>
    <property type="project" value="UniProtKB-UniRule"/>
</dbReference>
<evidence type="ECO:0000256" key="4">
    <source>
        <dbReference type="ARBA" id="ARBA00005225"/>
    </source>
</evidence>
<comment type="catalytic activity">
    <reaction evidence="1 16">
        <text>(R)-pantothenate + ATP = (R)-4'-phosphopantothenate + ADP + H(+)</text>
        <dbReference type="Rhea" id="RHEA:16373"/>
        <dbReference type="ChEBI" id="CHEBI:10986"/>
        <dbReference type="ChEBI" id="CHEBI:15378"/>
        <dbReference type="ChEBI" id="CHEBI:29032"/>
        <dbReference type="ChEBI" id="CHEBI:30616"/>
        <dbReference type="ChEBI" id="CHEBI:456216"/>
        <dbReference type="EC" id="2.7.1.33"/>
    </reaction>
</comment>
<dbReference type="PANTHER" id="PTHR34265">
    <property type="entry name" value="TYPE III PANTOTHENATE KINASE"/>
    <property type="match status" value="1"/>
</dbReference>
<dbReference type="AlphaFoldDB" id="A0A2S6G475"/>
<feature type="active site" description="Proton acceptor" evidence="16">
    <location>
        <position position="100"/>
    </location>
</feature>
<dbReference type="EC" id="2.7.1.33" evidence="6 16"/>
<comment type="subcellular location">
    <subcellularLocation>
        <location evidence="3 16">Cytoplasm</location>
    </subcellularLocation>
</comment>
<feature type="binding site" evidence="16">
    <location>
        <position position="123"/>
    </location>
    <ligand>
        <name>ATP</name>
        <dbReference type="ChEBI" id="CHEBI:30616"/>
    </ligand>
</feature>
<organism evidence="18 19">
    <name type="scientific">Marinobacter persicus</name>
    <dbReference type="NCBI Taxonomy" id="930118"/>
    <lineage>
        <taxon>Bacteria</taxon>
        <taxon>Pseudomonadati</taxon>
        <taxon>Pseudomonadota</taxon>
        <taxon>Gammaproteobacteria</taxon>
        <taxon>Pseudomonadales</taxon>
        <taxon>Marinobacteraceae</taxon>
        <taxon>Marinobacter</taxon>
    </lineage>
</organism>
<dbReference type="Proteomes" id="UP000239446">
    <property type="component" value="Unassembled WGS sequence"/>
</dbReference>
<dbReference type="EMBL" id="PTIU01000022">
    <property type="protein sequence ID" value="PPK53877.1"/>
    <property type="molecule type" value="Genomic_DNA"/>
</dbReference>
<keyword evidence="12 16" id="KW-0630">Potassium</keyword>
<dbReference type="EMBL" id="PTIT01000009">
    <property type="protein sequence ID" value="PPK51869.1"/>
    <property type="molecule type" value="Genomic_DNA"/>
</dbReference>
<evidence type="ECO:0000256" key="16">
    <source>
        <dbReference type="HAMAP-Rule" id="MF_01274"/>
    </source>
</evidence>
<evidence type="ECO:0000256" key="6">
    <source>
        <dbReference type="ARBA" id="ARBA00012102"/>
    </source>
</evidence>
<evidence type="ECO:0000256" key="2">
    <source>
        <dbReference type="ARBA" id="ARBA00001958"/>
    </source>
</evidence>
<dbReference type="RefSeq" id="WP_104416823.1">
    <property type="nucleotide sequence ID" value="NZ_PTIT01000009.1"/>
</dbReference>
<keyword evidence="10 16" id="KW-0418">Kinase</keyword>
<dbReference type="OrthoDB" id="9781305at2"/>
<keyword evidence="8 16" id="KW-0808">Transferase</keyword>
<comment type="subunit">
    <text evidence="5 16">Homodimer.</text>
</comment>
<name>A0A2S6G475_9GAMM</name>
<feature type="binding site" evidence="16">
    <location>
        <begin position="6"/>
        <end position="13"/>
    </location>
    <ligand>
        <name>ATP</name>
        <dbReference type="ChEBI" id="CHEBI:30616"/>
    </ligand>
</feature>
<evidence type="ECO:0000256" key="14">
    <source>
        <dbReference type="ARBA" id="ARBA00038036"/>
    </source>
</evidence>
<evidence type="ECO:0000256" key="8">
    <source>
        <dbReference type="ARBA" id="ARBA00022679"/>
    </source>
</evidence>
<keyword evidence="7 16" id="KW-0963">Cytoplasm</keyword>
<evidence type="ECO:0000256" key="10">
    <source>
        <dbReference type="ARBA" id="ARBA00022777"/>
    </source>
</evidence>
<reference evidence="18 19" key="2">
    <citation type="submission" date="2018-02" db="EMBL/GenBank/DDBJ databases">
        <title>Subsurface microbial communities from deep shales in Ohio and West Virginia, USA.</title>
        <authorList>
            <person name="Wrighton K."/>
        </authorList>
    </citation>
    <scope>NUCLEOTIDE SEQUENCE [LARGE SCALE GENOMIC DNA]</scope>
    <source>
        <strain evidence="18 19">UTICA-S1B9</strain>
    </source>
</reference>
<dbReference type="GO" id="GO:0005737">
    <property type="term" value="C:cytoplasm"/>
    <property type="evidence" value="ECO:0007669"/>
    <property type="project" value="UniProtKB-SubCell"/>
</dbReference>
<dbReference type="HAMAP" id="MF_01274">
    <property type="entry name" value="Pantothen_kinase_3"/>
    <property type="match status" value="1"/>
</dbReference>
<evidence type="ECO:0000256" key="9">
    <source>
        <dbReference type="ARBA" id="ARBA00022741"/>
    </source>
</evidence>
<evidence type="ECO:0000313" key="18">
    <source>
        <dbReference type="EMBL" id="PPK53877.1"/>
    </source>
</evidence>
<evidence type="ECO:0000256" key="12">
    <source>
        <dbReference type="ARBA" id="ARBA00022958"/>
    </source>
</evidence>
<feature type="binding site" evidence="16">
    <location>
        <begin position="98"/>
        <end position="101"/>
    </location>
    <ligand>
        <name>substrate</name>
    </ligand>
</feature>
<evidence type="ECO:0000256" key="3">
    <source>
        <dbReference type="ARBA" id="ARBA00004496"/>
    </source>
</evidence>
<evidence type="ECO:0000256" key="1">
    <source>
        <dbReference type="ARBA" id="ARBA00001206"/>
    </source>
</evidence>
<evidence type="ECO:0000313" key="20">
    <source>
        <dbReference type="Proteomes" id="UP000239648"/>
    </source>
</evidence>
<dbReference type="SUPFAM" id="SSF53067">
    <property type="entry name" value="Actin-like ATPase domain"/>
    <property type="match status" value="2"/>
</dbReference>
<dbReference type="InterPro" id="IPR004619">
    <property type="entry name" value="Type_III_PanK"/>
</dbReference>
<comment type="function">
    <text evidence="16">Catalyzes the phosphorylation of pantothenate (Pan), the first step in CoA biosynthesis.</text>
</comment>
<proteinExistence type="inferred from homology"/>
<feature type="binding site" evidence="16">
    <location>
        <position position="175"/>
    </location>
    <ligand>
        <name>substrate</name>
    </ligand>
</feature>
<dbReference type="GO" id="GO:0015937">
    <property type="term" value="P:coenzyme A biosynthetic process"/>
    <property type="evidence" value="ECO:0007669"/>
    <property type="project" value="UniProtKB-UniRule"/>
</dbReference>
<dbReference type="Pfam" id="PF03309">
    <property type="entry name" value="Pan_kinase"/>
    <property type="match status" value="1"/>
</dbReference>
<sequence length="244" mass="25900">MILLIDYGNTRLKWRLVSSVGVEHEGATAEGAQALQSALGNYGRAITRVAVSMVGSEQAMAALSATLEKFTRASIRFYWSEQVRDGLRNGYVDVSLMGADRWHAMLGAWQASRSGVAVVDAGSALTVDYIAPGGQHLGGYILPGLQMMRESLHRGAARVGFDDAVSLCTVPGTSTSDCVNHGLSWLNVGIVEHIERDVIDLGLESVVITGGDAERLLALGLKGEHRPGLVFEGLALVDQAEAAP</sequence>
<keyword evidence="11 16" id="KW-0067">ATP-binding</keyword>
<protein>
    <recommendedName>
        <fullName evidence="15 16">Type III pantothenate kinase</fullName>
        <ecNumber evidence="6 16">2.7.1.33</ecNumber>
    </recommendedName>
    <alternativeName>
        <fullName evidence="16">PanK-III</fullName>
    </alternativeName>
    <alternativeName>
        <fullName evidence="16">Pantothenic acid kinase</fullName>
    </alternativeName>
</protein>
<evidence type="ECO:0000256" key="11">
    <source>
        <dbReference type="ARBA" id="ARBA00022840"/>
    </source>
</evidence>
<reference evidence="17 20" key="1">
    <citation type="submission" date="2018-02" db="EMBL/GenBank/DDBJ databases">
        <title>Deep subsurface shale carbon reservoir microbial communities from Ohio and West Virginia, USA.</title>
        <authorList>
            <person name="Wrighton K."/>
        </authorList>
    </citation>
    <scope>NUCLEOTIDE SEQUENCE [LARGE SCALE GENOMIC DNA]</scope>
    <source>
        <strain evidence="17 20">UTICA-S1B6</strain>
    </source>
</reference>
<keyword evidence="16" id="KW-0479">Metal-binding</keyword>
<comment type="similarity">
    <text evidence="14 16">Belongs to the type III pantothenate kinase family.</text>
</comment>
<keyword evidence="9 16" id="KW-0547">Nucleotide-binding</keyword>
<dbReference type="Gene3D" id="3.30.420.40">
    <property type="match status" value="2"/>
</dbReference>
<evidence type="ECO:0000313" key="17">
    <source>
        <dbReference type="EMBL" id="PPK51869.1"/>
    </source>
</evidence>
<keyword evidence="13 16" id="KW-0173">Coenzyme A biosynthesis</keyword>
<comment type="caution">
    <text evidence="18">The sequence shown here is derived from an EMBL/GenBank/DDBJ whole genome shotgun (WGS) entry which is preliminary data.</text>
</comment>
<dbReference type="UniPathway" id="UPA00241">
    <property type="reaction ID" value="UER00352"/>
</dbReference>